<dbReference type="InterPro" id="IPR006143">
    <property type="entry name" value="RND_pump_MFP"/>
</dbReference>
<dbReference type="GO" id="GO:0015562">
    <property type="term" value="F:efflux transmembrane transporter activity"/>
    <property type="evidence" value="ECO:0007669"/>
    <property type="project" value="TreeGrafter"/>
</dbReference>
<feature type="domain" description="Multidrug resistance protein MdtA-like C-terminal permuted SH3" evidence="5">
    <location>
        <begin position="298"/>
        <end position="346"/>
    </location>
</feature>
<evidence type="ECO:0000256" key="1">
    <source>
        <dbReference type="ARBA" id="ARBA00004196"/>
    </source>
</evidence>
<dbReference type="KEGG" id="mya:MORIYA_0552"/>
<dbReference type="Gene3D" id="1.10.287.470">
    <property type="entry name" value="Helix hairpin bin"/>
    <property type="match status" value="1"/>
</dbReference>
<dbReference type="InterPro" id="IPR058625">
    <property type="entry name" value="MdtA-like_BSH"/>
</dbReference>
<dbReference type="Gene3D" id="2.40.50.100">
    <property type="match status" value="1"/>
</dbReference>
<evidence type="ECO:0000313" key="7">
    <source>
        <dbReference type="Proteomes" id="UP000250163"/>
    </source>
</evidence>
<reference evidence="7" key="1">
    <citation type="submission" date="2018-05" db="EMBL/GenBank/DDBJ databases">
        <authorList>
            <person name="Cea G.-C."/>
            <person name="William W."/>
        </authorList>
    </citation>
    <scope>NUCLEOTIDE SEQUENCE [LARGE SCALE GENOMIC DNA]</scope>
    <source>
        <strain evidence="7">DB21MT 5</strain>
    </source>
</reference>
<evidence type="ECO:0000256" key="2">
    <source>
        <dbReference type="ARBA" id="ARBA00009477"/>
    </source>
</evidence>
<keyword evidence="3" id="KW-0813">Transport</keyword>
<dbReference type="SUPFAM" id="SSF111369">
    <property type="entry name" value="HlyD-like secretion proteins"/>
    <property type="match status" value="1"/>
</dbReference>
<dbReference type="OrthoDB" id="9800613at2"/>
<dbReference type="InterPro" id="IPR058627">
    <property type="entry name" value="MdtA-like_C"/>
</dbReference>
<dbReference type="Gene3D" id="2.40.30.170">
    <property type="match status" value="1"/>
</dbReference>
<proteinExistence type="inferred from homology"/>
<dbReference type="EMBL" id="LS483250">
    <property type="protein sequence ID" value="SQD77030.1"/>
    <property type="molecule type" value="Genomic_DNA"/>
</dbReference>
<dbReference type="NCBIfam" id="TIGR01730">
    <property type="entry name" value="RND_mfp"/>
    <property type="match status" value="1"/>
</dbReference>
<keyword evidence="7" id="KW-1185">Reference proteome</keyword>
<name>A0A330LJJ7_9GAMM</name>
<dbReference type="PANTHER" id="PTHR30469">
    <property type="entry name" value="MULTIDRUG RESISTANCE PROTEIN MDTA"/>
    <property type="match status" value="1"/>
</dbReference>
<dbReference type="Pfam" id="PF25917">
    <property type="entry name" value="BSH_RND"/>
    <property type="match status" value="1"/>
</dbReference>
<dbReference type="Gene3D" id="2.40.420.20">
    <property type="match status" value="1"/>
</dbReference>
<dbReference type="PROSITE" id="PS51257">
    <property type="entry name" value="PROKAR_LIPOPROTEIN"/>
    <property type="match status" value="1"/>
</dbReference>
<dbReference type="AlphaFoldDB" id="A0A330LJJ7"/>
<protein>
    <submittedName>
        <fullName evidence="6">Efflux transporter periplasmic adaptor subunit</fullName>
    </submittedName>
</protein>
<evidence type="ECO:0000256" key="3">
    <source>
        <dbReference type="ARBA" id="ARBA00022448"/>
    </source>
</evidence>
<dbReference type="Pfam" id="PF25967">
    <property type="entry name" value="RND-MFP_C"/>
    <property type="match status" value="1"/>
</dbReference>
<evidence type="ECO:0000259" key="4">
    <source>
        <dbReference type="Pfam" id="PF25917"/>
    </source>
</evidence>
<comment type="subcellular location">
    <subcellularLocation>
        <location evidence="1">Cell envelope</location>
    </subcellularLocation>
</comment>
<accession>A0A330LJJ7</accession>
<dbReference type="GO" id="GO:1990281">
    <property type="term" value="C:efflux pump complex"/>
    <property type="evidence" value="ECO:0007669"/>
    <property type="project" value="TreeGrafter"/>
</dbReference>
<sequence length="375" mass="41192">MNKLSSIVIALSAITILQGCENPIIEPRQKIQLVKVETVLLAAETARLSFPAVAVAADKSSLSFRLQGEITSVTVGPGDRVTKGQILAQIDPTYYRLEVDDAKAEYAIADSQYRRSAKLVDQGYIAPSQFDELKAQRRIAKARLDIAKLNLSFTELKAPFSGVISYVPIQQFENVQVGQQVMNIYSTTTVDIQLQAPDIIYSQSSAVKIETSRPGAKVITADGMEYEAHLKEFTTEPDPKVGSFVITLTMPMPKDRLILDGMAVEVRVDAQKLNIYKINEPFIPLEAILNEDGDDLNATQKFVWVVNSDNTVSKRQVVTDKVINEGVRLSSGLAVGEKVVVAGGNRLREGQSVKIFDQSMNNLQDKSNSDKEAGQ</sequence>
<dbReference type="PANTHER" id="PTHR30469:SF20">
    <property type="entry name" value="EFFLUX RND TRANSPORTER PERIPLASMIC ADAPTOR SUBUNIT"/>
    <property type="match status" value="1"/>
</dbReference>
<dbReference type="RefSeq" id="WP_112712471.1">
    <property type="nucleotide sequence ID" value="NZ_LS483250.1"/>
</dbReference>
<evidence type="ECO:0000313" key="6">
    <source>
        <dbReference type="EMBL" id="SQD77030.1"/>
    </source>
</evidence>
<comment type="similarity">
    <text evidence="2">Belongs to the membrane fusion protein (MFP) (TC 8.A.1) family.</text>
</comment>
<feature type="domain" description="Multidrug resistance protein MdtA-like barrel-sandwich hybrid" evidence="4">
    <location>
        <begin position="65"/>
        <end position="184"/>
    </location>
</feature>
<evidence type="ECO:0000259" key="5">
    <source>
        <dbReference type="Pfam" id="PF25967"/>
    </source>
</evidence>
<dbReference type="Proteomes" id="UP000250163">
    <property type="component" value="Chromosome MORIYA"/>
</dbReference>
<gene>
    <name evidence="6" type="ORF">MORIYA_0552</name>
</gene>
<organism evidence="6 7">
    <name type="scientific">Moritella yayanosii</name>
    <dbReference type="NCBI Taxonomy" id="69539"/>
    <lineage>
        <taxon>Bacteria</taxon>
        <taxon>Pseudomonadati</taxon>
        <taxon>Pseudomonadota</taxon>
        <taxon>Gammaproteobacteria</taxon>
        <taxon>Alteromonadales</taxon>
        <taxon>Moritellaceae</taxon>
        <taxon>Moritella</taxon>
    </lineage>
</organism>